<accession>A0A8S1YD78</accession>
<dbReference type="EMBL" id="CAJJDP010000149">
    <property type="protein sequence ID" value="CAD8209404.1"/>
    <property type="molecule type" value="Genomic_DNA"/>
</dbReference>
<dbReference type="OMA" id="MHIMPEQ"/>
<dbReference type="PROSITE" id="PS00108">
    <property type="entry name" value="PROTEIN_KINASE_ST"/>
    <property type="match status" value="1"/>
</dbReference>
<evidence type="ECO:0000259" key="7">
    <source>
        <dbReference type="PROSITE" id="PS50011"/>
    </source>
</evidence>
<name>A0A8S1YD78_PAROT</name>
<keyword evidence="3 5" id="KW-0067">ATP-binding</keyword>
<keyword evidence="9" id="KW-1185">Reference proteome</keyword>
<organism evidence="8 9">
    <name type="scientific">Paramecium octaurelia</name>
    <dbReference type="NCBI Taxonomy" id="43137"/>
    <lineage>
        <taxon>Eukaryota</taxon>
        <taxon>Sar</taxon>
        <taxon>Alveolata</taxon>
        <taxon>Ciliophora</taxon>
        <taxon>Intramacronucleata</taxon>
        <taxon>Oligohymenophorea</taxon>
        <taxon>Peniculida</taxon>
        <taxon>Parameciidae</taxon>
        <taxon>Paramecium</taxon>
    </lineage>
</organism>
<evidence type="ECO:0000256" key="4">
    <source>
        <dbReference type="ARBA" id="ARBA00023860"/>
    </source>
</evidence>
<dbReference type="AlphaFoldDB" id="A0A8S1YD78"/>
<evidence type="ECO:0000256" key="1">
    <source>
        <dbReference type="ARBA" id="ARBA00012513"/>
    </source>
</evidence>
<evidence type="ECO:0000256" key="5">
    <source>
        <dbReference type="PROSITE-ProRule" id="PRU10141"/>
    </source>
</evidence>
<evidence type="ECO:0000313" key="8">
    <source>
        <dbReference type="EMBL" id="CAD8209404.1"/>
    </source>
</evidence>
<proteinExistence type="predicted"/>
<keyword evidence="6" id="KW-0175">Coiled coil</keyword>
<feature type="binding site" evidence="5">
    <location>
        <position position="194"/>
    </location>
    <ligand>
        <name>ATP</name>
        <dbReference type="ChEBI" id="CHEBI:30616"/>
    </ligand>
</feature>
<dbReference type="CDD" id="cd14016">
    <property type="entry name" value="STKc_CK1"/>
    <property type="match status" value="1"/>
</dbReference>
<dbReference type="InterPro" id="IPR000719">
    <property type="entry name" value="Prot_kinase_dom"/>
</dbReference>
<dbReference type="OrthoDB" id="303445at2759"/>
<dbReference type="InterPro" id="IPR017441">
    <property type="entry name" value="Protein_kinase_ATP_BS"/>
</dbReference>
<dbReference type="PROSITE" id="PS00107">
    <property type="entry name" value="PROTEIN_KINASE_ATP"/>
    <property type="match status" value="1"/>
</dbReference>
<dbReference type="EC" id="2.7.11.1" evidence="1"/>
<evidence type="ECO:0000256" key="6">
    <source>
        <dbReference type="SAM" id="Coils"/>
    </source>
</evidence>
<keyword evidence="2 5" id="KW-0547">Nucleotide-binding</keyword>
<reference evidence="8" key="1">
    <citation type="submission" date="2021-01" db="EMBL/GenBank/DDBJ databases">
        <authorList>
            <consortium name="Genoscope - CEA"/>
            <person name="William W."/>
        </authorList>
    </citation>
    <scope>NUCLEOTIDE SEQUENCE</scope>
</reference>
<dbReference type="SMART" id="SM00220">
    <property type="entry name" value="S_TKc"/>
    <property type="match status" value="1"/>
</dbReference>
<gene>
    <name evidence="8" type="ORF">POCTA_138.1.T1470050</name>
</gene>
<comment type="caution">
    <text evidence="8">The sequence shown here is derived from an EMBL/GenBank/DDBJ whole genome shotgun (WGS) entry which is preliminary data.</text>
</comment>
<feature type="coiled-coil region" evidence="6">
    <location>
        <begin position="192"/>
        <end position="219"/>
    </location>
</feature>
<evidence type="ECO:0000313" key="9">
    <source>
        <dbReference type="Proteomes" id="UP000683925"/>
    </source>
</evidence>
<dbReference type="FunFam" id="1.10.510.10:FF:001262">
    <property type="entry name" value="Uncharacterized protein"/>
    <property type="match status" value="1"/>
</dbReference>
<dbReference type="Proteomes" id="UP000683925">
    <property type="component" value="Unassembled WGS sequence"/>
</dbReference>
<dbReference type="GO" id="GO:0005524">
    <property type="term" value="F:ATP binding"/>
    <property type="evidence" value="ECO:0007669"/>
    <property type="project" value="UniProtKB-UniRule"/>
</dbReference>
<dbReference type="GO" id="GO:0004674">
    <property type="term" value="F:protein serine/threonine kinase activity"/>
    <property type="evidence" value="ECO:0007669"/>
    <property type="project" value="UniProtKB-EC"/>
</dbReference>
<feature type="domain" description="Protein kinase" evidence="7">
    <location>
        <begin position="164"/>
        <end position="442"/>
    </location>
</feature>
<evidence type="ECO:0000256" key="3">
    <source>
        <dbReference type="ARBA" id="ARBA00022840"/>
    </source>
</evidence>
<dbReference type="InterPro" id="IPR050235">
    <property type="entry name" value="CK1_Ser-Thr_kinase"/>
</dbReference>
<protein>
    <recommendedName>
        <fullName evidence="4">Casein kinase I</fullName>
        <ecNumber evidence="1">2.7.11.1</ecNumber>
    </recommendedName>
</protein>
<evidence type="ECO:0000256" key="2">
    <source>
        <dbReference type="ARBA" id="ARBA00022741"/>
    </source>
</evidence>
<dbReference type="InterPro" id="IPR008271">
    <property type="entry name" value="Ser/Thr_kinase_AS"/>
</dbReference>
<sequence length="684" mass="79825">MIKNKQLITYFNKSSIRKRAKSSLNYVVSVKQQNVEQSHNNSIDSLNTRVMEVFEQQQKDDQVQIQRLLIKKQLLEIRIRHENEKYEETLKNYQQLLQRLDSMEHSQKEYISQMNQLSECLKEIVQQNHEMESAYNDKCKEYEILDSEAEEAVLKAGDIIQGRFRIGDLLGEGSFGSVFRIYDTQNSNEVFAIKVEQELEEEESMLEREIKIMMELKKKPGFPQILYYGQENHYVYYIMNVLGPNLEITSKKCGGSFTLVTMLRLAIQMLSRIETLHSMRLIHRDIKPDNFVLGLGQQQNILHLIDFGLSKFYVNSKGEHIKQVRKKGLIGTARYASINAHNELEQSRRDDLESIAYILVYLATGSLPWMNLQIEQKDLKYAKILHLKKSTTPDIVCKNLPACFMKFLTAVRKLDFITTPDYGSYKKLFQSELEKHQVQPYYDWEVVGDNHTKKKSNTMHIMPEQLKQNNSPNNLHIINSNGNNNGSNKNTMTYGKDQIIEGEMDKRLNFQVSTKGVDNKQFERFEQILQQNQKKYYKMNSSKRQNSGRAKTPVMVNVIEPDKQIQQQQYEQVYDEVQYIAKSAKFLQPPSTPNVRNSSSIINPYYIPSLNTSQVNNYDWSEGEEISNEGTPLWCMYVEKERQNVMTGIQTKKKNSIKHNSFSALQYPIQNQVRGSDEELFDIE</sequence>
<feature type="coiled-coil region" evidence="6">
    <location>
        <begin position="65"/>
        <end position="106"/>
    </location>
</feature>
<dbReference type="Pfam" id="PF00069">
    <property type="entry name" value="Pkinase"/>
    <property type="match status" value="1"/>
</dbReference>
<dbReference type="PROSITE" id="PS50011">
    <property type="entry name" value="PROTEIN_KINASE_DOM"/>
    <property type="match status" value="1"/>
</dbReference>
<dbReference type="PANTHER" id="PTHR11909">
    <property type="entry name" value="CASEIN KINASE-RELATED"/>
    <property type="match status" value="1"/>
</dbReference>